<organism evidence="2 3">
    <name type="scientific">Nocardioides kongjuensis</name>
    <dbReference type="NCBI Taxonomy" id="349522"/>
    <lineage>
        <taxon>Bacteria</taxon>
        <taxon>Bacillati</taxon>
        <taxon>Actinomycetota</taxon>
        <taxon>Actinomycetes</taxon>
        <taxon>Propionibacteriales</taxon>
        <taxon>Nocardioidaceae</taxon>
        <taxon>Nocardioides</taxon>
    </lineage>
</organism>
<evidence type="ECO:0000256" key="1">
    <source>
        <dbReference type="SAM" id="MobiDB-lite"/>
    </source>
</evidence>
<accession>A0A852RK11</accession>
<keyword evidence="3" id="KW-1185">Reference proteome</keyword>
<dbReference type="PANTHER" id="PTHR34071:SF2">
    <property type="entry name" value="FLAVIN-NUCLEOTIDE-BINDING PROTEIN"/>
    <property type="match status" value="1"/>
</dbReference>
<evidence type="ECO:0000313" key="2">
    <source>
        <dbReference type="EMBL" id="NYD30949.1"/>
    </source>
</evidence>
<dbReference type="Gene3D" id="2.30.110.10">
    <property type="entry name" value="Electron Transport, Fmn-binding Protein, Chain A"/>
    <property type="match status" value="1"/>
</dbReference>
<comment type="caution">
    <text evidence="2">The sequence shown here is derived from an EMBL/GenBank/DDBJ whole genome shotgun (WGS) entry which is preliminary data.</text>
</comment>
<feature type="region of interest" description="Disordered" evidence="1">
    <location>
        <begin position="159"/>
        <end position="212"/>
    </location>
</feature>
<dbReference type="Pfam" id="PF12900">
    <property type="entry name" value="Pyridox_ox_2"/>
    <property type="match status" value="1"/>
</dbReference>
<name>A0A852RK11_9ACTN</name>
<dbReference type="RefSeq" id="WP_218865727.1">
    <property type="nucleotide sequence ID" value="NZ_BAABEF010000001.1"/>
</dbReference>
<evidence type="ECO:0008006" key="4">
    <source>
        <dbReference type="Google" id="ProtNLM"/>
    </source>
</evidence>
<gene>
    <name evidence="2" type="ORF">BJ958_002495</name>
</gene>
<sequence length="212" mass="22795">MSRTEPTRMPELMSHARADLDALLDSGVLAHVGFVDLDGTPAVLPTAVARWGDLLLAHGSTGSRWMRRVAAGVPVAVSIAVVDGVVVARSAFESSLLYTSAVLFGEFHVLDGADHEAALDVLTDRVLPGRTSEVRRPTRRELAATEVVAMPIETWSLRRSDGWPEDPEHDVAGPAWAGHLRYGPPPVTRHAAPDLRPGTPEPGSLDRVRGVR</sequence>
<dbReference type="SUPFAM" id="SSF50475">
    <property type="entry name" value="FMN-binding split barrel"/>
    <property type="match status" value="1"/>
</dbReference>
<dbReference type="InterPro" id="IPR012349">
    <property type="entry name" value="Split_barrel_FMN-bd"/>
</dbReference>
<dbReference type="AlphaFoldDB" id="A0A852RK11"/>
<reference evidence="2 3" key="1">
    <citation type="submission" date="2020-07" db="EMBL/GenBank/DDBJ databases">
        <title>Sequencing the genomes of 1000 actinobacteria strains.</title>
        <authorList>
            <person name="Klenk H.-P."/>
        </authorList>
    </citation>
    <scope>NUCLEOTIDE SEQUENCE [LARGE SCALE GENOMIC DNA]</scope>
    <source>
        <strain evidence="2 3">DSM 19082</strain>
    </source>
</reference>
<protein>
    <recommendedName>
        <fullName evidence="4">Pyridoxamine 5'-phosphate oxidase family protein</fullName>
    </recommendedName>
</protein>
<proteinExistence type="predicted"/>
<evidence type="ECO:0000313" key="3">
    <source>
        <dbReference type="Proteomes" id="UP000582231"/>
    </source>
</evidence>
<dbReference type="InterPro" id="IPR024747">
    <property type="entry name" value="Pyridox_Oxase-rel"/>
</dbReference>
<dbReference type="EMBL" id="JACCBF010000001">
    <property type="protein sequence ID" value="NYD30949.1"/>
    <property type="molecule type" value="Genomic_DNA"/>
</dbReference>
<dbReference type="Proteomes" id="UP000582231">
    <property type="component" value="Unassembled WGS sequence"/>
</dbReference>
<dbReference type="PANTHER" id="PTHR34071">
    <property type="entry name" value="5-NITROIMIDAZOLE ANTIBIOTICS RESISTANCE PROTEIN, NIMA-FAMILY-RELATED PROTEIN-RELATED"/>
    <property type="match status" value="1"/>
</dbReference>